<dbReference type="PIRSF" id="PIRSF011576">
    <property type="entry name" value="YabP"/>
    <property type="match status" value="1"/>
</dbReference>
<dbReference type="GO" id="GO:0030435">
    <property type="term" value="P:sporulation resulting in formation of a cellular spore"/>
    <property type="evidence" value="ECO:0007669"/>
    <property type="project" value="InterPro"/>
</dbReference>
<dbReference type="Pfam" id="PF07873">
    <property type="entry name" value="YabP"/>
    <property type="match status" value="1"/>
</dbReference>
<sequence>MDIKSDFINRIVLTDRKNLVLDGVEQVGNFNEKEISLVTNMGFLTLRGEGLHITQLNLENGNLVVQGRICALEYIENKTAGGFRGKGMLNRIFK</sequence>
<organism evidence="1 2">
    <name type="scientific">Desulfoscipio gibsoniae DSM 7213</name>
    <dbReference type="NCBI Taxonomy" id="767817"/>
    <lineage>
        <taxon>Bacteria</taxon>
        <taxon>Bacillati</taxon>
        <taxon>Bacillota</taxon>
        <taxon>Clostridia</taxon>
        <taxon>Eubacteriales</taxon>
        <taxon>Desulfallaceae</taxon>
        <taxon>Desulfoscipio</taxon>
    </lineage>
</organism>
<dbReference type="Gene3D" id="2.60.40.2000">
    <property type="match status" value="1"/>
</dbReference>
<dbReference type="NCBIfam" id="TIGR02892">
    <property type="entry name" value="spore_yabP"/>
    <property type="match status" value="1"/>
</dbReference>
<gene>
    <name evidence="1" type="ORF">Desgi_0150</name>
</gene>
<dbReference type="AlphaFoldDB" id="R4KB16"/>
<reference evidence="1 2" key="1">
    <citation type="submission" date="2012-01" db="EMBL/GenBank/DDBJ databases">
        <title>Complete sequence of Desulfotomaculum gibsoniae DSM 7213.</title>
        <authorList>
            <consortium name="US DOE Joint Genome Institute"/>
            <person name="Lucas S."/>
            <person name="Han J."/>
            <person name="Lapidus A."/>
            <person name="Cheng J.-F."/>
            <person name="Goodwin L."/>
            <person name="Pitluck S."/>
            <person name="Peters L."/>
            <person name="Ovchinnikova G."/>
            <person name="Teshima H."/>
            <person name="Detter J.C."/>
            <person name="Han C."/>
            <person name="Tapia R."/>
            <person name="Land M."/>
            <person name="Hauser L."/>
            <person name="Kyrpides N."/>
            <person name="Ivanova N."/>
            <person name="Pagani I."/>
            <person name="Parshina S."/>
            <person name="Plugge C."/>
            <person name="Muyzer G."/>
            <person name="Kuever J."/>
            <person name="Ivanova A."/>
            <person name="Nazina T."/>
            <person name="Klenk H.-P."/>
            <person name="Brambilla E."/>
            <person name="Spring S."/>
            <person name="Stams A.F."/>
            <person name="Woyke T."/>
        </authorList>
    </citation>
    <scope>NUCLEOTIDE SEQUENCE [LARGE SCALE GENOMIC DNA]</scope>
    <source>
        <strain evidence="1 2">DSM 7213</strain>
    </source>
</reference>
<dbReference type="InterPro" id="IPR022476">
    <property type="entry name" value="Spore_YabP/YqfC"/>
</dbReference>
<protein>
    <submittedName>
        <fullName evidence="1">Sporulation protein YabP</fullName>
    </submittedName>
</protein>
<name>R4KB16_9FIRM</name>
<dbReference type="KEGG" id="dgi:Desgi_0150"/>
<dbReference type="RefSeq" id="WP_006523226.1">
    <property type="nucleotide sequence ID" value="NC_021184.1"/>
</dbReference>
<dbReference type="EMBL" id="CP003273">
    <property type="protein sequence ID" value="AGK99763.1"/>
    <property type="molecule type" value="Genomic_DNA"/>
</dbReference>
<dbReference type="STRING" id="767817.Desgi_0150"/>
<accession>R4KB16</accession>
<dbReference type="OrthoDB" id="9795125at2"/>
<dbReference type="InterPro" id="IPR038705">
    <property type="entry name" value="YabP_sf"/>
</dbReference>
<evidence type="ECO:0000313" key="2">
    <source>
        <dbReference type="Proteomes" id="UP000013520"/>
    </source>
</evidence>
<proteinExistence type="predicted"/>
<dbReference type="Proteomes" id="UP000013520">
    <property type="component" value="Chromosome"/>
</dbReference>
<evidence type="ECO:0000313" key="1">
    <source>
        <dbReference type="EMBL" id="AGK99763.1"/>
    </source>
</evidence>
<dbReference type="InterPro" id="IPR012504">
    <property type="entry name" value="Spore_YabP"/>
</dbReference>
<dbReference type="HOGENOM" id="CLU_168343_3_0_9"/>
<keyword evidence="2" id="KW-1185">Reference proteome</keyword>